<sequence>MSVEEELERWYDVLNENVFSSQLPNAVFTVYCSEQRKKSSIIYESGKVYNIYIHRNVLHGEIDKIITFIIHEQVHIYCRIKKISDTSRNRRYHNNRYAAVAEEHGLILEYRGTEGYVTVGTDDEILKSLPAFINRDRWGKILSEYEIRYQNRLNYDKGNFCSQVFACENCNNKAVGQERTRIICDKCRTLMVPVIREKNTFLPGKYKTVKCPGCRRKITGIDDGKYICGFCFEKMIDAK</sequence>
<dbReference type="RefSeq" id="WP_118580755.1">
    <property type="nucleotide sequence ID" value="NZ_CABJFX010000008.1"/>
</dbReference>
<name>A0A3R6AUE5_9FIRM</name>
<evidence type="ECO:0000313" key="2">
    <source>
        <dbReference type="Proteomes" id="UP000283492"/>
    </source>
</evidence>
<dbReference type="AlphaFoldDB" id="A0A3R6AUE5"/>
<evidence type="ECO:0000313" key="1">
    <source>
        <dbReference type="EMBL" id="RHA89891.1"/>
    </source>
</evidence>
<organism evidence="1 2">
    <name type="scientific">Roseburia inulinivorans</name>
    <dbReference type="NCBI Taxonomy" id="360807"/>
    <lineage>
        <taxon>Bacteria</taxon>
        <taxon>Bacillati</taxon>
        <taxon>Bacillota</taxon>
        <taxon>Clostridia</taxon>
        <taxon>Lachnospirales</taxon>
        <taxon>Lachnospiraceae</taxon>
        <taxon>Roseburia</taxon>
    </lineage>
</organism>
<gene>
    <name evidence="1" type="ORF">DW914_06630</name>
</gene>
<accession>A0A3R6AUE5</accession>
<proteinExistence type="predicted"/>
<reference evidence="1 2" key="1">
    <citation type="submission" date="2018-08" db="EMBL/GenBank/DDBJ databases">
        <title>A genome reference for cultivated species of the human gut microbiota.</title>
        <authorList>
            <person name="Zou Y."/>
            <person name="Xue W."/>
            <person name="Luo G."/>
        </authorList>
    </citation>
    <scope>NUCLEOTIDE SEQUENCE [LARGE SCALE GENOMIC DNA]</scope>
    <source>
        <strain evidence="1 2">AM42-1AC</strain>
    </source>
</reference>
<evidence type="ECO:0008006" key="3">
    <source>
        <dbReference type="Google" id="ProtNLM"/>
    </source>
</evidence>
<comment type="caution">
    <text evidence="1">The sequence shown here is derived from an EMBL/GenBank/DDBJ whole genome shotgun (WGS) entry which is preliminary data.</text>
</comment>
<protein>
    <recommendedName>
        <fullName evidence="3">SprT-like domain-containing protein</fullName>
    </recommendedName>
</protein>
<dbReference type="Proteomes" id="UP000283492">
    <property type="component" value="Unassembled WGS sequence"/>
</dbReference>
<dbReference type="EMBL" id="QSFX01000008">
    <property type="protein sequence ID" value="RHA89891.1"/>
    <property type="molecule type" value="Genomic_DNA"/>
</dbReference>